<evidence type="ECO:0000256" key="4">
    <source>
        <dbReference type="ARBA" id="ARBA00022989"/>
    </source>
</evidence>
<name>A0A5K3ETV6_MESCO</name>
<keyword evidence="3 7" id="KW-0812">Transmembrane</keyword>
<keyword evidence="5 7" id="KW-0472">Membrane</keyword>
<dbReference type="GO" id="GO:0005886">
    <property type="term" value="C:plasma membrane"/>
    <property type="evidence" value="ECO:0007669"/>
    <property type="project" value="TreeGrafter"/>
</dbReference>
<feature type="disulfide bond" evidence="6">
    <location>
        <begin position="151"/>
        <end position="171"/>
    </location>
</feature>
<reference evidence="8" key="1">
    <citation type="submission" date="2019-11" db="UniProtKB">
        <authorList>
            <consortium name="WormBaseParasite"/>
        </authorList>
    </citation>
    <scope>IDENTIFICATION</scope>
</reference>
<organism evidence="8">
    <name type="scientific">Mesocestoides corti</name>
    <name type="common">Flatworm</name>
    <dbReference type="NCBI Taxonomy" id="53468"/>
    <lineage>
        <taxon>Eukaryota</taxon>
        <taxon>Metazoa</taxon>
        <taxon>Spiralia</taxon>
        <taxon>Lophotrochozoa</taxon>
        <taxon>Platyhelminthes</taxon>
        <taxon>Cestoda</taxon>
        <taxon>Eucestoda</taxon>
        <taxon>Cyclophyllidea</taxon>
        <taxon>Mesocestoididae</taxon>
        <taxon>Mesocestoides</taxon>
    </lineage>
</organism>
<evidence type="ECO:0000256" key="1">
    <source>
        <dbReference type="ARBA" id="ARBA00004141"/>
    </source>
</evidence>
<dbReference type="WBParaSite" id="MCU_003007-RA">
    <property type="protein sequence ID" value="MCU_003007-RA"/>
    <property type="gene ID" value="MCU_003007"/>
</dbReference>
<dbReference type="PANTHER" id="PTHR19282">
    <property type="entry name" value="TETRASPANIN"/>
    <property type="match status" value="1"/>
</dbReference>
<dbReference type="InterPro" id="IPR008952">
    <property type="entry name" value="Tetraspanin_EC2_sf"/>
</dbReference>
<comment type="subcellular location">
    <subcellularLocation>
        <location evidence="1 7">Membrane</location>
        <topology evidence="1 7">Multi-pass membrane protein</topology>
    </subcellularLocation>
</comment>
<feature type="transmembrane region" description="Helical" evidence="7">
    <location>
        <begin position="53"/>
        <end position="78"/>
    </location>
</feature>
<dbReference type="AlphaFoldDB" id="A0A5K3ETV6"/>
<sequence length="233" mass="25585">MGPKAADDSSTFKCLKILHNITIIYMIVTSLCLVGIGSYLIQSFRTITYSRTSSFPIIPVILLAVGFGTILVCVLGIYGSKRDNLCMLRMYAAITCIVFILEICVAAVAFVMKIKLENVVINSINDLVANYTKDIESKKQMDQTQREFACCGADSALDYTKQNVSIPESCCSQPNCTLSDTYTKGCAVVVSSYFDEKMLIMSVSSFVASVGNAFAFSFALLYARKLSQYTPLK</sequence>
<accession>A0A5K3ETV6</accession>
<evidence type="ECO:0000256" key="6">
    <source>
        <dbReference type="PIRSR" id="PIRSR002419-1"/>
    </source>
</evidence>
<comment type="similarity">
    <text evidence="2 7">Belongs to the tetraspanin (TM4SF) family.</text>
</comment>
<protein>
    <recommendedName>
        <fullName evidence="7">Tetraspanin</fullName>
    </recommendedName>
</protein>
<feature type="transmembrane region" description="Helical" evidence="7">
    <location>
        <begin position="90"/>
        <end position="112"/>
    </location>
</feature>
<keyword evidence="6" id="KW-1015">Disulfide bond</keyword>
<feature type="transmembrane region" description="Helical" evidence="7">
    <location>
        <begin position="199"/>
        <end position="223"/>
    </location>
</feature>
<dbReference type="Pfam" id="PF00335">
    <property type="entry name" value="Tetraspanin"/>
    <property type="match status" value="1"/>
</dbReference>
<keyword evidence="4 7" id="KW-1133">Transmembrane helix</keyword>
<evidence type="ECO:0000256" key="5">
    <source>
        <dbReference type="ARBA" id="ARBA00023136"/>
    </source>
</evidence>
<dbReference type="Gene3D" id="1.10.1450.10">
    <property type="entry name" value="Tetraspanin"/>
    <property type="match status" value="1"/>
</dbReference>
<dbReference type="PIRSF" id="PIRSF002419">
    <property type="entry name" value="Tetraspanin"/>
    <property type="match status" value="1"/>
</dbReference>
<dbReference type="PRINTS" id="PR00259">
    <property type="entry name" value="TMFOUR"/>
</dbReference>
<dbReference type="PANTHER" id="PTHR19282:SF477">
    <property type="entry name" value="TETRASPANIN"/>
    <property type="match status" value="1"/>
</dbReference>
<proteinExistence type="inferred from homology"/>
<dbReference type="SUPFAM" id="SSF48652">
    <property type="entry name" value="Tetraspanin"/>
    <property type="match status" value="1"/>
</dbReference>
<dbReference type="CDD" id="cd03127">
    <property type="entry name" value="tetraspanin_LEL"/>
    <property type="match status" value="1"/>
</dbReference>
<evidence type="ECO:0000313" key="8">
    <source>
        <dbReference type="WBParaSite" id="MCU_003007-RA"/>
    </source>
</evidence>
<dbReference type="InterPro" id="IPR000301">
    <property type="entry name" value="Tetraspanin_animals"/>
</dbReference>
<evidence type="ECO:0000256" key="3">
    <source>
        <dbReference type="ARBA" id="ARBA00022692"/>
    </source>
</evidence>
<feature type="disulfide bond" evidence="6">
    <location>
        <begin position="150"/>
        <end position="186"/>
    </location>
</feature>
<feature type="transmembrane region" description="Helical" evidence="7">
    <location>
        <begin position="21"/>
        <end position="41"/>
    </location>
</feature>
<evidence type="ECO:0000256" key="7">
    <source>
        <dbReference type="RuleBase" id="RU361218"/>
    </source>
</evidence>
<evidence type="ECO:0000256" key="2">
    <source>
        <dbReference type="ARBA" id="ARBA00006840"/>
    </source>
</evidence>
<dbReference type="InterPro" id="IPR018499">
    <property type="entry name" value="Tetraspanin/Peripherin"/>
</dbReference>